<dbReference type="AlphaFoldDB" id="A8RD13"/>
<comment type="caution">
    <text evidence="1">The sequence shown here is derived from an EMBL/GenBank/DDBJ whole genome shotgun (WGS) entry which is preliminary data.</text>
</comment>
<dbReference type="RefSeq" id="WP_004800083.1">
    <property type="nucleotide sequence ID" value="NZ_DS483476.1"/>
</dbReference>
<proteinExistence type="predicted"/>
<gene>
    <name evidence="1" type="ORF">EUBDOL_01560</name>
</gene>
<sequence>MNKYEVSEQRAMKGAGGGVYKLDETDGKYAALIATTKLPFITSSMSDIDIKVVNSTIIGKIDGVETLEASETEAYMHRDAINKLEEINGKLLHLMSVAPDFTGYKYDATITYTPNEVEMDAAWMGTIKITPKNKPQYIENCFSLLKPTIKYVDAVSPSITLETTTGTAKQLITTDPKDATLEVKSDSDAIATVKNESGTVTITGVKEGSTIIRYKATKDGYASAETTTLVIVPSNSVAAANLALEEEKTKSKTTK</sequence>
<dbReference type="GeneID" id="92793686"/>
<evidence type="ECO:0000313" key="2">
    <source>
        <dbReference type="Proteomes" id="UP000004090"/>
    </source>
</evidence>
<dbReference type="HOGENOM" id="CLU_1088790_0_0_9"/>
<dbReference type="Proteomes" id="UP000004090">
    <property type="component" value="Unassembled WGS sequence"/>
</dbReference>
<name>A8RD13_9FIRM</name>
<reference evidence="1 2" key="1">
    <citation type="submission" date="2007-09" db="EMBL/GenBank/DDBJ databases">
        <title>Draft genome sequence of Eubacterium dolichum (DSM 3991).</title>
        <authorList>
            <person name="Sudarsanam P."/>
            <person name="Ley R."/>
            <person name="Guruge J."/>
            <person name="Turnbaugh P.J."/>
            <person name="Mahowald M."/>
            <person name="Liep D."/>
            <person name="Gordon J."/>
        </authorList>
    </citation>
    <scope>NUCLEOTIDE SEQUENCE [LARGE SCALE GENOMIC DNA]</scope>
    <source>
        <strain evidence="1 2">DSM 3991</strain>
    </source>
</reference>
<evidence type="ECO:0008006" key="3">
    <source>
        <dbReference type="Google" id="ProtNLM"/>
    </source>
</evidence>
<dbReference type="Gene3D" id="2.60.40.1080">
    <property type="match status" value="1"/>
</dbReference>
<organism evidence="1 2">
    <name type="scientific">Amedibacillus dolichus DSM 3991</name>
    <dbReference type="NCBI Taxonomy" id="428127"/>
    <lineage>
        <taxon>Bacteria</taxon>
        <taxon>Bacillati</taxon>
        <taxon>Bacillota</taxon>
        <taxon>Erysipelotrichia</taxon>
        <taxon>Erysipelotrichales</taxon>
        <taxon>Erysipelotrichaceae</taxon>
        <taxon>Amedibacillus</taxon>
    </lineage>
</organism>
<dbReference type="STRING" id="428127.EUBDOL_01560"/>
<evidence type="ECO:0000313" key="1">
    <source>
        <dbReference type="EMBL" id="EDP10961.1"/>
    </source>
</evidence>
<dbReference type="EMBL" id="ABAW02000021">
    <property type="protein sequence ID" value="EDP10961.1"/>
    <property type="molecule type" value="Genomic_DNA"/>
</dbReference>
<reference evidence="1 2" key="2">
    <citation type="submission" date="2007-09" db="EMBL/GenBank/DDBJ databases">
        <authorList>
            <person name="Fulton L."/>
            <person name="Clifton S."/>
            <person name="Fulton B."/>
            <person name="Xu J."/>
            <person name="Minx P."/>
            <person name="Pepin K.H."/>
            <person name="Johnson M."/>
            <person name="Thiruvilangam P."/>
            <person name="Bhonagiri V."/>
            <person name="Nash W.E."/>
            <person name="Mardis E.R."/>
            <person name="Wilson R.K."/>
        </authorList>
    </citation>
    <scope>NUCLEOTIDE SEQUENCE [LARGE SCALE GENOMIC DNA]</scope>
    <source>
        <strain evidence="1 2">DSM 3991</strain>
    </source>
</reference>
<protein>
    <recommendedName>
        <fullName evidence="3">BIG2 domain-containing protein</fullName>
    </recommendedName>
</protein>
<accession>A8RD13</accession>